<evidence type="ECO:0000256" key="1">
    <source>
        <dbReference type="ARBA" id="ARBA00004127"/>
    </source>
</evidence>
<keyword evidence="8" id="KW-1185">Reference proteome</keyword>
<accession>A0A6G9YMZ8</accession>
<feature type="domain" description="DUF202" evidence="6">
    <location>
        <begin position="19"/>
        <end position="73"/>
    </location>
</feature>
<dbReference type="AlphaFoldDB" id="A0A6G9YMZ8"/>
<gene>
    <name evidence="7" type="ORF">F5544_33715</name>
</gene>
<proteinExistence type="predicted"/>
<keyword evidence="4 5" id="KW-0472">Membrane</keyword>
<evidence type="ECO:0000313" key="8">
    <source>
        <dbReference type="Proteomes" id="UP000503540"/>
    </source>
</evidence>
<dbReference type="GO" id="GO:0012505">
    <property type="term" value="C:endomembrane system"/>
    <property type="evidence" value="ECO:0007669"/>
    <property type="project" value="UniProtKB-SubCell"/>
</dbReference>
<protein>
    <submittedName>
        <fullName evidence="7">DUF202 domain-containing protein</fullName>
    </submittedName>
</protein>
<keyword evidence="3 5" id="KW-1133">Transmembrane helix</keyword>
<evidence type="ECO:0000313" key="7">
    <source>
        <dbReference type="EMBL" id="QIS14578.1"/>
    </source>
</evidence>
<sequence>MPERSAGMSERRADTGLEGLAVERTALAWRRTAVSAMAVAALFLQHTVSVGWHRAQLATLGSAATMVAVAVLCSLRNRSLHEGRYGHGAFVIGVAAAAVVAVAVVAVLLGFTDPAP</sequence>
<feature type="transmembrane region" description="Helical" evidence="5">
    <location>
        <begin position="87"/>
        <end position="111"/>
    </location>
</feature>
<evidence type="ECO:0000259" key="6">
    <source>
        <dbReference type="Pfam" id="PF02656"/>
    </source>
</evidence>
<organism evidence="7 8">
    <name type="scientific">Nocardia arthritidis</name>
    <dbReference type="NCBI Taxonomy" id="228602"/>
    <lineage>
        <taxon>Bacteria</taxon>
        <taxon>Bacillati</taxon>
        <taxon>Actinomycetota</taxon>
        <taxon>Actinomycetes</taxon>
        <taxon>Mycobacteriales</taxon>
        <taxon>Nocardiaceae</taxon>
        <taxon>Nocardia</taxon>
    </lineage>
</organism>
<dbReference type="Proteomes" id="UP000503540">
    <property type="component" value="Chromosome"/>
</dbReference>
<name>A0A6G9YMZ8_9NOCA</name>
<dbReference type="KEGG" id="nah:F5544_33715"/>
<dbReference type="InterPro" id="IPR003807">
    <property type="entry name" value="DUF202"/>
</dbReference>
<dbReference type="EMBL" id="CP046172">
    <property type="protein sequence ID" value="QIS14578.1"/>
    <property type="molecule type" value="Genomic_DNA"/>
</dbReference>
<comment type="subcellular location">
    <subcellularLocation>
        <location evidence="1">Endomembrane system</location>
        <topology evidence="1">Multi-pass membrane protein</topology>
    </subcellularLocation>
</comment>
<keyword evidence="2 5" id="KW-0812">Transmembrane</keyword>
<reference evidence="7 8" key="1">
    <citation type="journal article" date="2019" name="ACS Chem. Biol.">
        <title>Identification and Mobilization of a Cryptic Antibiotic Biosynthesis Gene Locus from a Human-Pathogenic Nocardia Isolate.</title>
        <authorList>
            <person name="Herisse M."/>
            <person name="Ishida K."/>
            <person name="Porter J.L."/>
            <person name="Howden B."/>
            <person name="Hertweck C."/>
            <person name="Stinear T.P."/>
            <person name="Pidot S.J."/>
        </authorList>
    </citation>
    <scope>NUCLEOTIDE SEQUENCE [LARGE SCALE GENOMIC DNA]</scope>
    <source>
        <strain evidence="7 8">AUSMDU00012717</strain>
    </source>
</reference>
<evidence type="ECO:0000256" key="3">
    <source>
        <dbReference type="ARBA" id="ARBA00022989"/>
    </source>
</evidence>
<dbReference type="Pfam" id="PF02656">
    <property type="entry name" value="DUF202"/>
    <property type="match status" value="1"/>
</dbReference>
<evidence type="ECO:0000256" key="2">
    <source>
        <dbReference type="ARBA" id="ARBA00022692"/>
    </source>
</evidence>
<evidence type="ECO:0000256" key="5">
    <source>
        <dbReference type="SAM" id="Phobius"/>
    </source>
</evidence>
<evidence type="ECO:0000256" key="4">
    <source>
        <dbReference type="ARBA" id="ARBA00023136"/>
    </source>
</evidence>
<feature type="transmembrane region" description="Helical" evidence="5">
    <location>
        <begin position="58"/>
        <end position="75"/>
    </location>
</feature>